<dbReference type="PRINTS" id="PR00080">
    <property type="entry name" value="SDRFAMILY"/>
</dbReference>
<dbReference type="PROSITE" id="PS00061">
    <property type="entry name" value="ADH_SHORT"/>
    <property type="match status" value="1"/>
</dbReference>
<evidence type="ECO:0000256" key="4">
    <source>
        <dbReference type="RuleBase" id="RU000363"/>
    </source>
</evidence>
<dbReference type="SUPFAM" id="SSF51735">
    <property type="entry name" value="NAD(P)-binding Rossmann-fold domains"/>
    <property type="match status" value="1"/>
</dbReference>
<dbReference type="PANTHER" id="PTHR43490">
    <property type="entry name" value="(+)-NEOMENTHOL DEHYDROGENASE"/>
    <property type="match status" value="1"/>
</dbReference>
<dbReference type="CDD" id="cd05324">
    <property type="entry name" value="carb_red_PTCR-like_SDR_c"/>
    <property type="match status" value="1"/>
</dbReference>
<dbReference type="STRING" id="153721.MYP_3739"/>
<gene>
    <name evidence="5" type="ORF">MYP_3739</name>
</gene>
<organism evidence="5 6">
    <name type="scientific">Sporocytophaga myxococcoides</name>
    <dbReference type="NCBI Taxonomy" id="153721"/>
    <lineage>
        <taxon>Bacteria</taxon>
        <taxon>Pseudomonadati</taxon>
        <taxon>Bacteroidota</taxon>
        <taxon>Cytophagia</taxon>
        <taxon>Cytophagales</taxon>
        <taxon>Cytophagaceae</taxon>
        <taxon>Sporocytophaga</taxon>
    </lineage>
</organism>
<dbReference type="Gene3D" id="3.40.50.720">
    <property type="entry name" value="NAD(P)-binding Rossmann-like Domain"/>
    <property type="match status" value="1"/>
</dbReference>
<evidence type="ECO:0000313" key="6">
    <source>
        <dbReference type="Proteomes" id="UP000030185"/>
    </source>
</evidence>
<evidence type="ECO:0000256" key="1">
    <source>
        <dbReference type="ARBA" id="ARBA00006484"/>
    </source>
</evidence>
<dbReference type="InterPro" id="IPR036291">
    <property type="entry name" value="NAD(P)-bd_dom_sf"/>
</dbReference>
<keyword evidence="2" id="KW-0521">NADP</keyword>
<accession>A0A098LJ68</accession>
<protein>
    <submittedName>
        <fullName evidence="5">Short-chain dehydrogenase/reductase SDR</fullName>
    </submittedName>
</protein>
<dbReference type="EMBL" id="BBLT01000008">
    <property type="protein sequence ID" value="GAL86509.1"/>
    <property type="molecule type" value="Genomic_DNA"/>
</dbReference>
<comment type="caution">
    <text evidence="5">The sequence shown here is derived from an EMBL/GenBank/DDBJ whole genome shotgun (WGS) entry which is preliminary data.</text>
</comment>
<sequence>MLYELKNKKMKSALITGANKGIGLETAKQLLQKGFYVYIGSRDQQRGIEAVEKLKAQGLTNVEAIQIDVTDDHSVKNARTEIGRKVDYLNVLINNAGISGVKLDENGKYIPQTWTAAEASIDTFKEVYETNVYGVVRVTQAFLDLLKNAPEPRIVMVSSTVGSLSLQSDPAWPAYDFGKFAVYGSSKSALNMFTVHLAYELRDTAFKINMVDPGYTKTDFTNYNGGEVEEAGKRVAKYALIDKDGPTGKFFSEETNPETGEIAW</sequence>
<dbReference type="InterPro" id="IPR045313">
    <property type="entry name" value="CBR1-like"/>
</dbReference>
<dbReference type="PRINTS" id="PR00081">
    <property type="entry name" value="GDHRDH"/>
</dbReference>
<dbReference type="GO" id="GO:0016616">
    <property type="term" value="F:oxidoreductase activity, acting on the CH-OH group of donors, NAD or NADP as acceptor"/>
    <property type="evidence" value="ECO:0007669"/>
    <property type="project" value="InterPro"/>
</dbReference>
<dbReference type="Pfam" id="PF00106">
    <property type="entry name" value="adh_short"/>
    <property type="match status" value="1"/>
</dbReference>
<evidence type="ECO:0000256" key="2">
    <source>
        <dbReference type="ARBA" id="ARBA00022857"/>
    </source>
</evidence>
<keyword evidence="6" id="KW-1185">Reference proteome</keyword>
<evidence type="ECO:0000256" key="3">
    <source>
        <dbReference type="ARBA" id="ARBA00023002"/>
    </source>
</evidence>
<proteinExistence type="inferred from homology"/>
<reference evidence="5 6" key="1">
    <citation type="submission" date="2014-09" db="EMBL/GenBank/DDBJ databases">
        <title>Sporocytophaga myxococcoides PG-01 genome sequencing.</title>
        <authorList>
            <person name="Liu L."/>
            <person name="Gao P.J."/>
            <person name="Chen G.J."/>
            <person name="Wang L.S."/>
        </authorList>
    </citation>
    <scope>NUCLEOTIDE SEQUENCE [LARGE SCALE GENOMIC DNA]</scope>
    <source>
        <strain evidence="5 6">PG-01</strain>
    </source>
</reference>
<dbReference type="AlphaFoldDB" id="A0A098LJ68"/>
<dbReference type="InterPro" id="IPR002347">
    <property type="entry name" value="SDR_fam"/>
</dbReference>
<keyword evidence="3" id="KW-0560">Oxidoreductase</keyword>
<dbReference type="InterPro" id="IPR020904">
    <property type="entry name" value="Sc_DH/Rdtase_CS"/>
</dbReference>
<name>A0A098LJ68_9BACT</name>
<evidence type="ECO:0000313" key="5">
    <source>
        <dbReference type="EMBL" id="GAL86509.1"/>
    </source>
</evidence>
<dbReference type="eggNOG" id="COG1028">
    <property type="taxonomic scope" value="Bacteria"/>
</dbReference>
<comment type="similarity">
    <text evidence="1 4">Belongs to the short-chain dehydrogenases/reductases (SDR) family.</text>
</comment>
<dbReference type="PANTHER" id="PTHR43490:SF99">
    <property type="entry name" value="SHORT-CHAIN DEHYDROGENASE_REDUCTASE"/>
    <property type="match status" value="1"/>
</dbReference>
<dbReference type="Proteomes" id="UP000030185">
    <property type="component" value="Unassembled WGS sequence"/>
</dbReference>